<evidence type="ECO:0000313" key="2">
    <source>
        <dbReference type="EMBL" id="KAF5773208.1"/>
    </source>
</evidence>
<comment type="caution">
    <text evidence="2">The sequence shown here is derived from an EMBL/GenBank/DDBJ whole genome shotgun (WGS) entry which is preliminary data.</text>
</comment>
<feature type="region of interest" description="Disordered" evidence="1">
    <location>
        <begin position="37"/>
        <end position="81"/>
    </location>
</feature>
<keyword evidence="3" id="KW-1185">Reference proteome</keyword>
<evidence type="ECO:0000256" key="1">
    <source>
        <dbReference type="SAM" id="MobiDB-lite"/>
    </source>
</evidence>
<name>A0A9K3EH81_HELAN</name>
<accession>A0A9K3EH81</accession>
<dbReference type="EMBL" id="MNCJ02000328">
    <property type="protein sequence ID" value="KAF5773208.1"/>
    <property type="molecule type" value="Genomic_DNA"/>
</dbReference>
<gene>
    <name evidence="2" type="ORF">HanXRQr2_Chr13g0586121</name>
</gene>
<dbReference type="AlphaFoldDB" id="A0A9K3EH81"/>
<proteinExistence type="predicted"/>
<protein>
    <submittedName>
        <fullName evidence="2">Uncharacterized protein</fullName>
    </submittedName>
</protein>
<dbReference type="Gramene" id="mRNA:HanXRQr2_Chr13g0586121">
    <property type="protein sequence ID" value="mRNA:HanXRQr2_Chr13g0586121"/>
    <property type="gene ID" value="HanXRQr2_Chr13g0586121"/>
</dbReference>
<feature type="region of interest" description="Disordered" evidence="1">
    <location>
        <begin position="99"/>
        <end position="119"/>
    </location>
</feature>
<sequence>MIRFRMFQNFKLRFGPLRSSIISVNFKVIQPQKRVLTRRSRRHCSLTPGRRRPGTTTSGNGLTRPGCAPRPGRPDSSRTTTNWKRVCIPNNIFQIIIRSHQNSSKNHELEGYPDGIRVN</sequence>
<feature type="compositionally biased region" description="Basic residues" evidence="1">
    <location>
        <begin position="37"/>
        <end position="53"/>
    </location>
</feature>
<evidence type="ECO:0000313" key="3">
    <source>
        <dbReference type="Proteomes" id="UP000215914"/>
    </source>
</evidence>
<reference evidence="2" key="2">
    <citation type="submission" date="2020-06" db="EMBL/GenBank/DDBJ databases">
        <title>Helianthus annuus Genome sequencing and assembly Release 2.</title>
        <authorList>
            <person name="Gouzy J."/>
            <person name="Langlade N."/>
            <person name="Munos S."/>
        </authorList>
    </citation>
    <scope>NUCLEOTIDE SEQUENCE</scope>
    <source>
        <tissue evidence="2">Leaves</tissue>
    </source>
</reference>
<organism evidence="2 3">
    <name type="scientific">Helianthus annuus</name>
    <name type="common">Common sunflower</name>
    <dbReference type="NCBI Taxonomy" id="4232"/>
    <lineage>
        <taxon>Eukaryota</taxon>
        <taxon>Viridiplantae</taxon>
        <taxon>Streptophyta</taxon>
        <taxon>Embryophyta</taxon>
        <taxon>Tracheophyta</taxon>
        <taxon>Spermatophyta</taxon>
        <taxon>Magnoliopsida</taxon>
        <taxon>eudicotyledons</taxon>
        <taxon>Gunneridae</taxon>
        <taxon>Pentapetalae</taxon>
        <taxon>asterids</taxon>
        <taxon>campanulids</taxon>
        <taxon>Asterales</taxon>
        <taxon>Asteraceae</taxon>
        <taxon>Asteroideae</taxon>
        <taxon>Heliantheae alliance</taxon>
        <taxon>Heliantheae</taxon>
        <taxon>Helianthus</taxon>
    </lineage>
</organism>
<dbReference type="Proteomes" id="UP000215914">
    <property type="component" value="Unassembled WGS sequence"/>
</dbReference>
<reference evidence="2" key="1">
    <citation type="journal article" date="2017" name="Nature">
        <title>The sunflower genome provides insights into oil metabolism, flowering and Asterid evolution.</title>
        <authorList>
            <person name="Badouin H."/>
            <person name="Gouzy J."/>
            <person name="Grassa C.J."/>
            <person name="Murat F."/>
            <person name="Staton S.E."/>
            <person name="Cottret L."/>
            <person name="Lelandais-Briere C."/>
            <person name="Owens G.L."/>
            <person name="Carrere S."/>
            <person name="Mayjonade B."/>
            <person name="Legrand L."/>
            <person name="Gill N."/>
            <person name="Kane N.C."/>
            <person name="Bowers J.E."/>
            <person name="Hubner S."/>
            <person name="Bellec A."/>
            <person name="Berard A."/>
            <person name="Berges H."/>
            <person name="Blanchet N."/>
            <person name="Boniface M.C."/>
            <person name="Brunel D."/>
            <person name="Catrice O."/>
            <person name="Chaidir N."/>
            <person name="Claudel C."/>
            <person name="Donnadieu C."/>
            <person name="Faraut T."/>
            <person name="Fievet G."/>
            <person name="Helmstetter N."/>
            <person name="King M."/>
            <person name="Knapp S.J."/>
            <person name="Lai Z."/>
            <person name="Le Paslier M.C."/>
            <person name="Lippi Y."/>
            <person name="Lorenzon L."/>
            <person name="Mandel J.R."/>
            <person name="Marage G."/>
            <person name="Marchand G."/>
            <person name="Marquand E."/>
            <person name="Bret-Mestries E."/>
            <person name="Morien E."/>
            <person name="Nambeesan S."/>
            <person name="Nguyen T."/>
            <person name="Pegot-Espagnet P."/>
            <person name="Pouilly N."/>
            <person name="Raftis F."/>
            <person name="Sallet E."/>
            <person name="Schiex T."/>
            <person name="Thomas J."/>
            <person name="Vandecasteele C."/>
            <person name="Vares D."/>
            <person name="Vear F."/>
            <person name="Vautrin S."/>
            <person name="Crespi M."/>
            <person name="Mangin B."/>
            <person name="Burke J.M."/>
            <person name="Salse J."/>
            <person name="Munos S."/>
            <person name="Vincourt P."/>
            <person name="Rieseberg L.H."/>
            <person name="Langlade N.B."/>
        </authorList>
    </citation>
    <scope>NUCLEOTIDE SEQUENCE</scope>
    <source>
        <tissue evidence="2">Leaves</tissue>
    </source>
</reference>